<feature type="compositionally biased region" description="Low complexity" evidence="13">
    <location>
        <begin position="446"/>
        <end position="477"/>
    </location>
</feature>
<dbReference type="Pfam" id="PF14370">
    <property type="entry name" value="Topo_C_assoc"/>
    <property type="match status" value="1"/>
</dbReference>
<dbReference type="OrthoDB" id="47179at2759"/>
<dbReference type="InterPro" id="IPR008336">
    <property type="entry name" value="TopoI_DNA-bd_euk"/>
</dbReference>
<dbReference type="InterPro" id="IPR018521">
    <property type="entry name" value="TopoIB_AS"/>
</dbReference>
<keyword evidence="9" id="KW-0539">Nucleus</keyword>
<feature type="coiled-coil region" evidence="12">
    <location>
        <begin position="323"/>
        <end position="390"/>
    </location>
</feature>
<dbReference type="EC" id="5.6.2.1" evidence="11"/>
<evidence type="ECO:0000256" key="6">
    <source>
        <dbReference type="ARBA" id="ARBA00023054"/>
    </source>
</evidence>
<dbReference type="GO" id="GO:0007059">
    <property type="term" value="P:chromosome segregation"/>
    <property type="evidence" value="ECO:0007669"/>
    <property type="project" value="TreeGrafter"/>
</dbReference>
<reference evidence="15 16" key="1">
    <citation type="journal article" date="2018" name="Plant J.">
        <title>Genome sequences of Chlorella sorokiniana UTEX 1602 and Micractinium conductrix SAG 241.80: implications to maltose excretion by a green alga.</title>
        <authorList>
            <person name="Arriola M.B."/>
            <person name="Velmurugan N."/>
            <person name="Zhang Y."/>
            <person name="Plunkett M.H."/>
            <person name="Hondzo H."/>
            <person name="Barney B.M."/>
        </authorList>
    </citation>
    <scope>NUCLEOTIDE SEQUENCE [LARGE SCALE GENOMIC DNA]</scope>
    <source>
        <strain evidence="15 16">SAG 241.80</strain>
    </source>
</reference>
<comment type="subcellular location">
    <subcellularLocation>
        <location evidence="2">Nucleus</location>
    </subcellularLocation>
</comment>
<dbReference type="Gene3D" id="1.10.132.10">
    <property type="match status" value="1"/>
</dbReference>
<dbReference type="InterPro" id="IPR036202">
    <property type="entry name" value="TopoI_DNA-bd_euk_N_sf"/>
</dbReference>
<dbReference type="EMBL" id="LHPF02000022">
    <property type="protein sequence ID" value="PSC70005.1"/>
    <property type="molecule type" value="Genomic_DNA"/>
</dbReference>
<feature type="region of interest" description="Disordered" evidence="13">
    <location>
        <begin position="64"/>
        <end position="88"/>
    </location>
</feature>
<evidence type="ECO:0000256" key="3">
    <source>
        <dbReference type="ARBA" id="ARBA00006645"/>
    </source>
</evidence>
<dbReference type="FunFam" id="1.10.10.41:FF:000001">
    <property type="entry name" value="DNA topoisomerase I"/>
    <property type="match status" value="1"/>
</dbReference>
<dbReference type="Pfam" id="PF02919">
    <property type="entry name" value="Topoisom_I_N"/>
    <property type="match status" value="1"/>
</dbReference>
<keyword evidence="5 10" id="KW-0799">Topoisomerase</keyword>
<dbReference type="GO" id="GO:0005730">
    <property type="term" value="C:nucleolus"/>
    <property type="evidence" value="ECO:0007669"/>
    <property type="project" value="TreeGrafter"/>
</dbReference>
<dbReference type="STRING" id="554055.A0A2P6V7D4"/>
<evidence type="ECO:0000256" key="2">
    <source>
        <dbReference type="ARBA" id="ARBA00004123"/>
    </source>
</evidence>
<dbReference type="GO" id="GO:0005694">
    <property type="term" value="C:chromosome"/>
    <property type="evidence" value="ECO:0007669"/>
    <property type="project" value="InterPro"/>
</dbReference>
<dbReference type="InterPro" id="IPR013500">
    <property type="entry name" value="TopoI_cat_euk"/>
</dbReference>
<dbReference type="InterPro" id="IPR025254">
    <property type="entry name" value="CCDC113/CCDC96_CC"/>
</dbReference>
<evidence type="ECO:0000256" key="13">
    <source>
        <dbReference type="SAM" id="MobiDB-lite"/>
    </source>
</evidence>
<proteinExistence type="inferred from homology"/>
<dbReference type="PANTHER" id="PTHR10290">
    <property type="entry name" value="DNA TOPOISOMERASE I"/>
    <property type="match status" value="1"/>
</dbReference>
<dbReference type="InterPro" id="IPR014727">
    <property type="entry name" value="TopoI_cat_a/b-sub_euk"/>
</dbReference>
<dbReference type="InterPro" id="IPR013034">
    <property type="entry name" value="DNA_topo_DNA_db_N_dom1"/>
</dbReference>
<feature type="compositionally biased region" description="Low complexity" evidence="13">
    <location>
        <begin position="398"/>
        <end position="428"/>
    </location>
</feature>
<comment type="caution">
    <text evidence="15">The sequence shown here is derived from an EMBL/GenBank/DDBJ whole genome shotgun (WGS) entry which is preliminary data.</text>
</comment>
<dbReference type="PROSITE" id="PS52038">
    <property type="entry name" value="TOPO_IB_2"/>
    <property type="match status" value="1"/>
</dbReference>
<keyword evidence="6 12" id="KW-0175">Coiled coil</keyword>
<dbReference type="FunFam" id="2.170.11.10:FF:000001">
    <property type="entry name" value="DNA topoisomerase I"/>
    <property type="match status" value="1"/>
</dbReference>
<dbReference type="GO" id="GO:0006265">
    <property type="term" value="P:DNA topological change"/>
    <property type="evidence" value="ECO:0007669"/>
    <property type="project" value="UniProtKB-UniRule"/>
</dbReference>
<evidence type="ECO:0000313" key="16">
    <source>
        <dbReference type="Proteomes" id="UP000239649"/>
    </source>
</evidence>
<dbReference type="Gene3D" id="3.90.15.10">
    <property type="entry name" value="Topoisomerase I, Chain A, domain 3"/>
    <property type="match status" value="1"/>
</dbReference>
<feature type="coiled-coil region" evidence="12">
    <location>
        <begin position="698"/>
        <end position="732"/>
    </location>
</feature>
<evidence type="ECO:0000256" key="1">
    <source>
        <dbReference type="ARBA" id="ARBA00000213"/>
    </source>
</evidence>
<feature type="coiled-coil region" evidence="12">
    <location>
        <begin position="1033"/>
        <end position="1093"/>
    </location>
</feature>
<dbReference type="GO" id="GO:0003917">
    <property type="term" value="F:DNA topoisomerase type I (single strand cut, ATP-independent) activity"/>
    <property type="evidence" value="ECO:0007669"/>
    <property type="project" value="UniProtKB-UniRule"/>
</dbReference>
<dbReference type="InterPro" id="IPR051062">
    <property type="entry name" value="Topoisomerase_IB"/>
</dbReference>
<dbReference type="InterPro" id="IPR025834">
    <property type="entry name" value="TopoI_C_dom"/>
</dbReference>
<dbReference type="Pfam" id="PF01028">
    <property type="entry name" value="Topoisom_I"/>
    <property type="match status" value="1"/>
</dbReference>
<dbReference type="GO" id="GO:0003677">
    <property type="term" value="F:DNA binding"/>
    <property type="evidence" value="ECO:0007669"/>
    <property type="project" value="UniProtKB-UniRule"/>
</dbReference>
<dbReference type="PRINTS" id="PR00416">
    <property type="entry name" value="EUTPISMRASEI"/>
</dbReference>
<evidence type="ECO:0000259" key="14">
    <source>
        <dbReference type="SMART" id="SM00435"/>
    </source>
</evidence>
<feature type="active site" description="O-(3'-phospho-DNA)-tyrosine intermediate" evidence="10">
    <location>
        <position position="1112"/>
    </location>
</feature>
<dbReference type="Proteomes" id="UP000239649">
    <property type="component" value="Unassembled WGS sequence"/>
</dbReference>
<name>A0A2P6V7D4_9CHLO</name>
<evidence type="ECO:0000256" key="4">
    <source>
        <dbReference type="ARBA" id="ARBA00022553"/>
    </source>
</evidence>
<dbReference type="InterPro" id="IPR001631">
    <property type="entry name" value="TopoI"/>
</dbReference>
<dbReference type="AlphaFoldDB" id="A0A2P6V7D4"/>
<dbReference type="FunFam" id="1.10.132.10:FF:000002">
    <property type="entry name" value="DNA topoisomerase I"/>
    <property type="match status" value="1"/>
</dbReference>
<comment type="function">
    <text evidence="11">Releases the supercoiling and torsional tension of DNA introduced during the DNA replication and transcription by transiently cleaving and rejoining one strand of the DNA duplex. Introduces a single-strand break via transesterification at the specific target site 5'-[CT]CCTTp site in duplex DNA. The scissile phosphodiester is attacked by the catalytic tyrosine of the enzyme, resulting in the formation of a DNA-(3'-phosphotyrosyl)-enzyme intermediate and the expulsion of a 5'-OH DNA strand. The free DNA strand then undergoes passage around the unbroken strand thus removing DNA supercoils. Finally, in the religation step, the DNA 5'-OH attacks the covalent intermediate to expel the active-site tyrosine and restore the DNA phosphodiester backbone.</text>
</comment>
<dbReference type="InterPro" id="IPR014711">
    <property type="entry name" value="TopoI_cat_a-hlx-sub_euk"/>
</dbReference>
<evidence type="ECO:0000256" key="7">
    <source>
        <dbReference type="ARBA" id="ARBA00023125"/>
    </source>
</evidence>
<dbReference type="SUPFAM" id="SSF56741">
    <property type="entry name" value="Eukaryotic DNA topoisomerase I, N-terminal DNA-binding fragment"/>
    <property type="match status" value="1"/>
</dbReference>
<dbReference type="SMART" id="SM00435">
    <property type="entry name" value="TOPEUc"/>
    <property type="match status" value="1"/>
</dbReference>
<evidence type="ECO:0000256" key="11">
    <source>
        <dbReference type="RuleBase" id="RU365101"/>
    </source>
</evidence>
<feature type="domain" description="DNA topoisomerase I eukaryotic-type" evidence="14">
    <location>
        <begin position="748"/>
        <end position="1126"/>
    </location>
</feature>
<dbReference type="PROSITE" id="PS00176">
    <property type="entry name" value="TOPO_IB_1"/>
    <property type="match status" value="1"/>
</dbReference>
<dbReference type="FunFam" id="3.90.15.10:FF:000003">
    <property type="entry name" value="DNA topoisomerase I"/>
    <property type="match status" value="1"/>
</dbReference>
<keyword evidence="16" id="KW-1185">Reference proteome</keyword>
<feature type="region of interest" description="Disordered" evidence="13">
    <location>
        <begin position="396"/>
        <end position="607"/>
    </location>
</feature>
<dbReference type="PANTHER" id="PTHR10290:SF3">
    <property type="entry name" value="DNA TOPOISOMERASE 1"/>
    <property type="match status" value="1"/>
</dbReference>
<organism evidence="15 16">
    <name type="scientific">Micractinium conductrix</name>
    <dbReference type="NCBI Taxonomy" id="554055"/>
    <lineage>
        <taxon>Eukaryota</taxon>
        <taxon>Viridiplantae</taxon>
        <taxon>Chlorophyta</taxon>
        <taxon>core chlorophytes</taxon>
        <taxon>Trebouxiophyceae</taxon>
        <taxon>Chlorellales</taxon>
        <taxon>Chlorellaceae</taxon>
        <taxon>Chlorella clade</taxon>
        <taxon>Micractinium</taxon>
    </lineage>
</organism>
<evidence type="ECO:0000256" key="12">
    <source>
        <dbReference type="SAM" id="Coils"/>
    </source>
</evidence>
<dbReference type="GO" id="GO:0006260">
    <property type="term" value="P:DNA replication"/>
    <property type="evidence" value="ECO:0007669"/>
    <property type="project" value="TreeGrafter"/>
</dbReference>
<accession>A0A2P6V7D4</accession>
<evidence type="ECO:0000256" key="10">
    <source>
        <dbReference type="PROSITE-ProRule" id="PRU01382"/>
    </source>
</evidence>
<keyword evidence="7 10" id="KW-0238">DNA-binding</keyword>
<dbReference type="InterPro" id="IPR013030">
    <property type="entry name" value="DNA_topo_DNA_db_N_dom2"/>
</dbReference>
<dbReference type="CDD" id="cd00659">
    <property type="entry name" value="Topo_IB_C"/>
    <property type="match status" value="1"/>
</dbReference>
<feature type="compositionally biased region" description="Pro residues" evidence="13">
    <location>
        <begin position="512"/>
        <end position="527"/>
    </location>
</feature>
<sequence length="1153" mass="126271">MAPVRARLRCLSVAGDGNAVQLDLALVEEQVSVQLQLTEEGGDAAVAATLAVQQIETPLCVRGSEAGPADAATQGGGSPTEPEAEAEAEAEALRRQHAELLRENEWLQSLVRQHLDGISKASRKSLQEAGRAVSEDEEQRYLLALQQLSRLVAQREAAAEAAKAALVPERARAMAATAAASTQRAALRSFVSDVSAAAARAAAAGQVRAALPDRAVRHFLAADAAAVEDGRMLRAGCARLTHQLAAAERRLKEADQLSAEGLHLVDFEQTRIENAALAAKREARGAEVEKLRGKLVTTVQITAHVQEKLHFCEQDRQARAAALESAEAALGEARAELTAAKAARERARRERSDLTQDWRLVSDPLCVEDMGAQQQRLAQLQAQAAELAARGNCAAPHANGAGRPPSAAGAGTAATNGAAATKPTAGAAHLHGRQVVSDSDSDDDAPLAARKPAAPAPAPAKHAAAVAPAKPAAKPAAGGNGAGPSKPAAPPASKPLIPKRPKLLDDAVELPLAPPKPKPKPQLPQPKPAAAAAGSGSDSDDDQPLIKRKAGKPVSSAKKPVVKKVKAEGGSSAKPKVERKRKPRESSAGGSPERSSKRAKGGGTGKKMWDSLGHAGVLFPPEYESHGVKMLYDGVPVDLTAEQEEVASFFAVMKETDYMNKPTFLHNFWEGFKEVLGPNHVIKKLDKCDFTPIYEWHMAEREKKKQLSKEEKEAAKRERDEKETKYKFAMVDGRKEQVGNFRVEPPGLFRGRGEHPKMGRIKKRIYPRDITINIGEGEPVPAHPFPGQSWKEVRHDKTVTWLAYWRDPVNTKEYKYVFLAANSTWKAESDQQKYEKARKLKDKIDDIRTTYTKNWEARDRAERQMATALYFIDKLALRAGHEKDEDEADTVGCCTLKVENVECVAPHSIKFDFLGKDSIRYENTVEVEKKVFDNIALFMRENASGKPKKEGDQLFECFDAQDLNVRLKELMDGLSVKVFRTYNASVTLDRLLADESLESTVDGKQAEYNRANKEVAILCNHQRSVPKGHEGQMEKMKEKLTALHDEIHELQGYLKLFKAGKEAKDKDGKVVKEDSVRRKLDQKKVQLEKMQINAAVKEDLKTVALGTSKINYLDPRITVAWCKRNEVPIERVFNKSLLTKFLWSMDCEPEFRF</sequence>
<evidence type="ECO:0000256" key="9">
    <source>
        <dbReference type="ARBA" id="ARBA00023242"/>
    </source>
</evidence>
<dbReference type="InterPro" id="IPR011010">
    <property type="entry name" value="DNA_brk_join_enz"/>
</dbReference>
<evidence type="ECO:0000256" key="8">
    <source>
        <dbReference type="ARBA" id="ARBA00023235"/>
    </source>
</evidence>
<dbReference type="InterPro" id="IPR013499">
    <property type="entry name" value="TopoI_euk"/>
</dbReference>
<evidence type="ECO:0000256" key="5">
    <source>
        <dbReference type="ARBA" id="ARBA00023029"/>
    </source>
</evidence>
<gene>
    <name evidence="15" type="ORF">C2E20_6453</name>
</gene>
<evidence type="ECO:0000313" key="15">
    <source>
        <dbReference type="EMBL" id="PSC70005.1"/>
    </source>
</evidence>
<comment type="catalytic activity">
    <reaction evidence="1 10 11">
        <text>ATP-independent breakage of single-stranded DNA, followed by passage and rejoining.</text>
        <dbReference type="EC" id="5.6.2.1"/>
    </reaction>
</comment>
<dbReference type="Gene3D" id="2.170.11.10">
    <property type="entry name" value="DNA Topoisomerase I, domain 2"/>
    <property type="match status" value="1"/>
</dbReference>
<dbReference type="CDD" id="cd00660">
    <property type="entry name" value="Topoisomer_IB_N"/>
    <property type="match status" value="1"/>
</dbReference>
<comment type="similarity">
    <text evidence="3 10 11">Belongs to the type IB topoisomerase family.</text>
</comment>
<feature type="compositionally biased region" description="Low complexity" evidence="13">
    <location>
        <begin position="528"/>
        <end position="537"/>
    </location>
</feature>
<dbReference type="Gene3D" id="1.10.10.41">
    <property type="entry name" value="Yeast DNA topoisomerase - domain 1"/>
    <property type="match status" value="1"/>
</dbReference>
<dbReference type="SUPFAM" id="SSF56349">
    <property type="entry name" value="DNA breaking-rejoining enzymes"/>
    <property type="match status" value="1"/>
</dbReference>
<keyword evidence="4" id="KW-0597">Phosphoprotein</keyword>
<protein>
    <recommendedName>
        <fullName evidence="11">DNA topoisomerase I</fullName>
        <ecNumber evidence="11">5.6.2.1</ecNumber>
    </recommendedName>
    <alternativeName>
        <fullName evidence="11">DNA topoisomerase 1</fullName>
    </alternativeName>
</protein>
<dbReference type="Pfam" id="PF13870">
    <property type="entry name" value="CCDC113_CCDC96_CC"/>
    <property type="match status" value="1"/>
</dbReference>
<keyword evidence="8 10" id="KW-0413">Isomerase</keyword>